<dbReference type="Proteomes" id="UP001055072">
    <property type="component" value="Unassembled WGS sequence"/>
</dbReference>
<name>A0ACB8TM63_9APHY</name>
<evidence type="ECO:0000313" key="1">
    <source>
        <dbReference type="EMBL" id="KAI0083069.1"/>
    </source>
</evidence>
<reference evidence="1" key="1">
    <citation type="journal article" date="2021" name="Environ. Microbiol.">
        <title>Gene family expansions and transcriptome signatures uncover fungal adaptations to wood decay.</title>
        <authorList>
            <person name="Hage H."/>
            <person name="Miyauchi S."/>
            <person name="Viragh M."/>
            <person name="Drula E."/>
            <person name="Min B."/>
            <person name="Chaduli D."/>
            <person name="Navarro D."/>
            <person name="Favel A."/>
            <person name="Norest M."/>
            <person name="Lesage-Meessen L."/>
            <person name="Balint B."/>
            <person name="Merenyi Z."/>
            <person name="de Eugenio L."/>
            <person name="Morin E."/>
            <person name="Martinez A.T."/>
            <person name="Baldrian P."/>
            <person name="Stursova M."/>
            <person name="Martinez M.J."/>
            <person name="Novotny C."/>
            <person name="Magnuson J.K."/>
            <person name="Spatafora J.W."/>
            <person name="Maurice S."/>
            <person name="Pangilinan J."/>
            <person name="Andreopoulos W."/>
            <person name="LaButti K."/>
            <person name="Hundley H."/>
            <person name="Na H."/>
            <person name="Kuo A."/>
            <person name="Barry K."/>
            <person name="Lipzen A."/>
            <person name="Henrissat B."/>
            <person name="Riley R."/>
            <person name="Ahrendt S."/>
            <person name="Nagy L.G."/>
            <person name="Grigoriev I.V."/>
            <person name="Martin F."/>
            <person name="Rosso M.N."/>
        </authorList>
    </citation>
    <scope>NUCLEOTIDE SEQUENCE</scope>
    <source>
        <strain evidence="1">CBS 384.51</strain>
    </source>
</reference>
<proteinExistence type="predicted"/>
<sequence>MEFWSRSWVLTPSIRAGKPKAGLVVSHLVALGRRVRSGREAIQSGRTAYFLISHYESPPDHGGPLSLPPPCRERFLANLLPNETFCARQPIYESLQQLCIKFSPSCRFFPSFSKALIWTPPFTSLPYAVSAALRSALGCYIDILRISPLFTAIIGSYSCVSGATAPLEFVNNRVPPPSVYGVPLRIGRACLDERPVIDILPSQLPCALDRSTWLSTAQGLHAKKVACLQLTCHLSLEDFETINMTKKRTSVSSVKRNPPTKASSRPNTQASLITPDSVYPSFEGQVDQSVLRDLVPFPIIERSPKVPSIFEYHGSHPSHRVKYTGARTFVYLLDSSPEGKDFAYTLSESLRVPGGSLSAMCGELELFPGDAFLGRPISRGGDPAFDCLQILVGVVLDENLTPCMVNLLEHQDVWTHADIAEAVRELRVSRDDVLGSREDRVRTGKTAFELDPRAKPMKNGPQCFPLNNMVQQARQVEGPPAALKTVDNTSDAHQIRTHRLSLR</sequence>
<comment type="caution">
    <text evidence="1">The sequence shown here is derived from an EMBL/GenBank/DDBJ whole genome shotgun (WGS) entry which is preliminary data.</text>
</comment>
<organism evidence="1 2">
    <name type="scientific">Irpex rosettiformis</name>
    <dbReference type="NCBI Taxonomy" id="378272"/>
    <lineage>
        <taxon>Eukaryota</taxon>
        <taxon>Fungi</taxon>
        <taxon>Dikarya</taxon>
        <taxon>Basidiomycota</taxon>
        <taxon>Agaricomycotina</taxon>
        <taxon>Agaricomycetes</taxon>
        <taxon>Polyporales</taxon>
        <taxon>Irpicaceae</taxon>
        <taxon>Irpex</taxon>
    </lineage>
</organism>
<gene>
    <name evidence="1" type="ORF">BDY19DRAFT_998891</name>
</gene>
<accession>A0ACB8TM63</accession>
<keyword evidence="2" id="KW-1185">Reference proteome</keyword>
<evidence type="ECO:0000313" key="2">
    <source>
        <dbReference type="Proteomes" id="UP001055072"/>
    </source>
</evidence>
<protein>
    <submittedName>
        <fullName evidence="1">Uncharacterized protein</fullName>
    </submittedName>
</protein>
<dbReference type="EMBL" id="MU275001">
    <property type="protein sequence ID" value="KAI0083069.1"/>
    <property type="molecule type" value="Genomic_DNA"/>
</dbReference>